<name>A0A5D2ZAM6_GOSMU</name>
<gene>
    <name evidence="3" type="ORF">E1A91_A05G223000v1</name>
</gene>
<accession>A0A5D2ZAM6</accession>
<sequence>MERSSAISWGWVWFCLCVWFCASCVVEAKREGTFSSDVSRRMIDMGLRHSPAEAFGHPVTADSGYGECPGGGVGNKGCAGNGGGGGFGRGGGVGNGGLGGGFGRGGGIGNGGTGGYGGEGGVGNGGFGGGMGQGGGGKGGRYGSSASTSQKDHPR</sequence>
<proteinExistence type="predicted"/>
<evidence type="ECO:0008006" key="5">
    <source>
        <dbReference type="Google" id="ProtNLM"/>
    </source>
</evidence>
<feature type="compositionally biased region" description="Gly residues" evidence="1">
    <location>
        <begin position="117"/>
        <end position="142"/>
    </location>
</feature>
<keyword evidence="2" id="KW-0732">Signal</keyword>
<feature type="region of interest" description="Disordered" evidence="1">
    <location>
        <begin position="117"/>
        <end position="155"/>
    </location>
</feature>
<dbReference type="Proteomes" id="UP000323597">
    <property type="component" value="Chromosome A05"/>
</dbReference>
<organism evidence="3 4">
    <name type="scientific">Gossypium mustelinum</name>
    <name type="common">Cotton</name>
    <name type="synonym">Gossypium caicoense</name>
    <dbReference type="NCBI Taxonomy" id="34275"/>
    <lineage>
        <taxon>Eukaryota</taxon>
        <taxon>Viridiplantae</taxon>
        <taxon>Streptophyta</taxon>
        <taxon>Embryophyta</taxon>
        <taxon>Tracheophyta</taxon>
        <taxon>Spermatophyta</taxon>
        <taxon>Magnoliopsida</taxon>
        <taxon>eudicotyledons</taxon>
        <taxon>Gunneridae</taxon>
        <taxon>Pentapetalae</taxon>
        <taxon>rosids</taxon>
        <taxon>malvids</taxon>
        <taxon>Malvales</taxon>
        <taxon>Malvaceae</taxon>
        <taxon>Malvoideae</taxon>
        <taxon>Gossypium</taxon>
    </lineage>
</organism>
<protein>
    <recommendedName>
        <fullName evidence="5">Glycine-rich protein</fullName>
    </recommendedName>
</protein>
<evidence type="ECO:0000256" key="2">
    <source>
        <dbReference type="SAM" id="SignalP"/>
    </source>
</evidence>
<keyword evidence="4" id="KW-1185">Reference proteome</keyword>
<feature type="chain" id="PRO_5022940604" description="Glycine-rich protein" evidence="2">
    <location>
        <begin position="29"/>
        <end position="155"/>
    </location>
</feature>
<evidence type="ECO:0000256" key="1">
    <source>
        <dbReference type="SAM" id="MobiDB-lite"/>
    </source>
</evidence>
<evidence type="ECO:0000313" key="3">
    <source>
        <dbReference type="EMBL" id="TYJ35234.1"/>
    </source>
</evidence>
<evidence type="ECO:0000313" key="4">
    <source>
        <dbReference type="Proteomes" id="UP000323597"/>
    </source>
</evidence>
<reference evidence="3 4" key="1">
    <citation type="submission" date="2019-07" db="EMBL/GenBank/DDBJ databases">
        <title>WGS assembly of Gossypium mustelinum.</title>
        <authorList>
            <person name="Chen Z.J."/>
            <person name="Sreedasyam A."/>
            <person name="Ando A."/>
            <person name="Song Q."/>
            <person name="De L."/>
            <person name="Hulse-Kemp A."/>
            <person name="Ding M."/>
            <person name="Ye W."/>
            <person name="Kirkbride R."/>
            <person name="Jenkins J."/>
            <person name="Plott C."/>
            <person name="Lovell J."/>
            <person name="Lin Y.-M."/>
            <person name="Vaughn R."/>
            <person name="Liu B."/>
            <person name="Li W."/>
            <person name="Simpson S."/>
            <person name="Scheffler B."/>
            <person name="Saski C."/>
            <person name="Grover C."/>
            <person name="Hu G."/>
            <person name="Conover J."/>
            <person name="Carlson J."/>
            <person name="Shu S."/>
            <person name="Boston L."/>
            <person name="Williams M."/>
            <person name="Peterson D."/>
            <person name="Mcgee K."/>
            <person name="Jones D."/>
            <person name="Wendel J."/>
            <person name="Stelly D."/>
            <person name="Grimwood J."/>
            <person name="Schmutz J."/>
        </authorList>
    </citation>
    <scope>NUCLEOTIDE SEQUENCE [LARGE SCALE GENOMIC DNA]</scope>
    <source>
        <strain evidence="3">1408120.09</strain>
    </source>
</reference>
<feature type="signal peptide" evidence="2">
    <location>
        <begin position="1"/>
        <end position="28"/>
    </location>
</feature>
<dbReference type="EMBL" id="CM017640">
    <property type="protein sequence ID" value="TYJ35234.1"/>
    <property type="molecule type" value="Genomic_DNA"/>
</dbReference>
<dbReference type="AlphaFoldDB" id="A0A5D2ZAM6"/>